<keyword evidence="2" id="KW-1185">Reference proteome</keyword>
<dbReference type="RefSeq" id="YP_009283839.1">
    <property type="nucleotide sequence ID" value="NC_031045.1"/>
</dbReference>
<reference evidence="1 2" key="1">
    <citation type="submission" date="2016-05" db="EMBL/GenBank/DDBJ databases">
        <title>Genome Sequence of Salmonella enterica Serovar Typhimurium Phage GG32 strain from environment in Korea.</title>
        <authorList>
            <person name="Chae S.-J."/>
            <person name="Kwon T."/>
            <person name="Lee S."/>
            <person name="Kim J."/>
            <person name="Yoo C.-K."/>
            <person name="Chung G.T."/>
            <person name="Kim D.-W."/>
            <person name="Lee D.-Y."/>
        </authorList>
    </citation>
    <scope>NUCLEOTIDE SEQUENCE [LARGE SCALE GENOMIC DNA]</scope>
</reference>
<dbReference type="GeneID" id="30313722"/>
<proteinExistence type="predicted"/>
<protein>
    <submittedName>
        <fullName evidence="1">Uncharacterized protein</fullName>
    </submittedName>
</protein>
<accession>A0A193GXQ8</accession>
<dbReference type="KEGG" id="vg:30313722"/>
<name>A0A193GXQ8_9CAUD</name>
<dbReference type="EMBL" id="KX245012">
    <property type="protein sequence ID" value="ANN85913.1"/>
    <property type="molecule type" value="Genomic_DNA"/>
</dbReference>
<sequence>MSSDSYKRQLPMLNHSPTLFEYLVVRTPPTSYAHLKNFHLDDKEGHSLPDFKEHAVSQRVILRA</sequence>
<dbReference type="Proteomes" id="UP000202398">
    <property type="component" value="Segment"/>
</dbReference>
<evidence type="ECO:0000313" key="1">
    <source>
        <dbReference type="EMBL" id="ANN85913.1"/>
    </source>
</evidence>
<evidence type="ECO:0000313" key="2">
    <source>
        <dbReference type="Proteomes" id="UP000202398"/>
    </source>
</evidence>
<organism evidence="1 2">
    <name type="scientific">Salmonella phage GG32</name>
    <dbReference type="NCBI Taxonomy" id="1868169"/>
    <lineage>
        <taxon>Viruses</taxon>
        <taxon>Duplodnaviria</taxon>
        <taxon>Heunggongvirae</taxon>
        <taxon>Uroviricota</taxon>
        <taxon>Caudoviricetes</taxon>
        <taxon>Pantevenvirales</taxon>
        <taxon>Ackermannviridae</taxon>
        <taxon>Cvivirinae</taxon>
        <taxon>Kuttervirus</taxon>
        <taxon>Kuttervirus GG32</taxon>
    </lineage>
</organism>